<protein>
    <recommendedName>
        <fullName evidence="2">DUF6268 domain-containing protein</fullName>
    </recommendedName>
</protein>
<name>A3ZNI2_9BACT</name>
<keyword evidence="1" id="KW-0732">Signal</keyword>
<proteinExistence type="predicted"/>
<dbReference type="RefSeq" id="WP_002651305.1">
    <property type="nucleotide sequence ID" value="NZ_CH672376.1"/>
</dbReference>
<organism evidence="3 4">
    <name type="scientific">Blastopirellula marina DSM 3645</name>
    <dbReference type="NCBI Taxonomy" id="314230"/>
    <lineage>
        <taxon>Bacteria</taxon>
        <taxon>Pseudomonadati</taxon>
        <taxon>Planctomycetota</taxon>
        <taxon>Planctomycetia</taxon>
        <taxon>Pirellulales</taxon>
        <taxon>Pirellulaceae</taxon>
        <taxon>Blastopirellula</taxon>
    </lineage>
</organism>
<feature type="domain" description="DUF6268" evidence="2">
    <location>
        <begin position="129"/>
        <end position="307"/>
    </location>
</feature>
<reference evidence="3 4" key="1">
    <citation type="submission" date="2006-02" db="EMBL/GenBank/DDBJ databases">
        <authorList>
            <person name="Amann R."/>
            <person name="Ferriera S."/>
            <person name="Johnson J."/>
            <person name="Kravitz S."/>
            <person name="Halpern A."/>
            <person name="Remington K."/>
            <person name="Beeson K."/>
            <person name="Tran B."/>
            <person name="Rogers Y.-H."/>
            <person name="Friedman R."/>
            <person name="Venter J.C."/>
        </authorList>
    </citation>
    <scope>NUCLEOTIDE SEQUENCE [LARGE SCALE GENOMIC DNA]</scope>
    <source>
        <strain evidence="3 4">DSM 3645</strain>
    </source>
</reference>
<dbReference type="InterPro" id="IPR046235">
    <property type="entry name" value="DUF6268"/>
</dbReference>
<dbReference type="eggNOG" id="ENOG5032RBC">
    <property type="taxonomic scope" value="Bacteria"/>
</dbReference>
<comment type="caution">
    <text evidence="3">The sequence shown here is derived from an EMBL/GenBank/DDBJ whole genome shotgun (WGS) entry which is preliminary data.</text>
</comment>
<dbReference type="AlphaFoldDB" id="A3ZNI2"/>
<sequence>MNRRIIVLLAVCACSGQGIAAAQTYDGPAESRYQTPQPSPTDQFRYFDVVPEDVATAEYVPWSQSYQAPSPYQEAAYALPADPQTEFFQEEMRFVEDEAKQPVKKKGFGGKQRDPFKTYAFWAPEQNLNSQNGDLTMSGFLASLTLPISMQEGRIWAATFNYDQLDISSNAILPDSGVPLPDRFYQINFGVTHFRELANGWQAGGMLSVGTATNEPFDDINDMTLSAVAFLNIPWRDGRDSWNLSLFYSPTGQIQFPLPGIAYVWRPNEQFEMNIGVPFSLKYRPTERRTFSFTYTPLTNVNLLVEQELGAKVVVYGGYSVNNKIYLLSGRADNADRLYFFDQRLTIGLRRELGWGFSADLSGAYLFDREIFQAQGFSSDRMDQIGIDSGALLSLSIGWSR</sequence>
<dbReference type="EMBL" id="AANZ01000003">
    <property type="protein sequence ID" value="EAQ81877.1"/>
    <property type="molecule type" value="Genomic_DNA"/>
</dbReference>
<gene>
    <name evidence="3" type="ORF">DSM3645_17035</name>
</gene>
<dbReference type="Proteomes" id="UP000004358">
    <property type="component" value="Unassembled WGS sequence"/>
</dbReference>
<evidence type="ECO:0000313" key="4">
    <source>
        <dbReference type="Proteomes" id="UP000004358"/>
    </source>
</evidence>
<feature type="chain" id="PRO_5002663953" description="DUF6268 domain-containing protein" evidence="1">
    <location>
        <begin position="21"/>
        <end position="401"/>
    </location>
</feature>
<dbReference type="Pfam" id="PF19783">
    <property type="entry name" value="DUF6268"/>
    <property type="match status" value="1"/>
</dbReference>
<accession>A3ZNI2</accession>
<evidence type="ECO:0000259" key="2">
    <source>
        <dbReference type="Pfam" id="PF19783"/>
    </source>
</evidence>
<dbReference type="HOGENOM" id="CLU_686375_0_0_0"/>
<dbReference type="OrthoDB" id="212671at2"/>
<evidence type="ECO:0000256" key="1">
    <source>
        <dbReference type="SAM" id="SignalP"/>
    </source>
</evidence>
<evidence type="ECO:0000313" key="3">
    <source>
        <dbReference type="EMBL" id="EAQ81877.1"/>
    </source>
</evidence>
<feature type="signal peptide" evidence="1">
    <location>
        <begin position="1"/>
        <end position="20"/>
    </location>
</feature>